<name>A0A558B2J2_9GAMM</name>
<dbReference type="EMBL" id="VMRX01000054">
    <property type="protein sequence ID" value="TVT30731.1"/>
    <property type="molecule type" value="Genomic_DNA"/>
</dbReference>
<evidence type="ECO:0000313" key="2">
    <source>
        <dbReference type="Proteomes" id="UP000319142"/>
    </source>
</evidence>
<dbReference type="Proteomes" id="UP000319142">
    <property type="component" value="Unassembled WGS sequence"/>
</dbReference>
<evidence type="ECO:0000313" key="1">
    <source>
        <dbReference type="EMBL" id="TVT30731.1"/>
    </source>
</evidence>
<accession>A0A558B2J2</accession>
<organism evidence="1 2">
    <name type="scientific">Marinobacter vinifirmus</name>
    <dbReference type="NCBI Taxonomy" id="355591"/>
    <lineage>
        <taxon>Bacteria</taxon>
        <taxon>Pseudomonadati</taxon>
        <taxon>Pseudomonadota</taxon>
        <taxon>Gammaproteobacteria</taxon>
        <taxon>Pseudomonadales</taxon>
        <taxon>Marinobacteraceae</taxon>
        <taxon>Marinobacter</taxon>
    </lineage>
</organism>
<sequence>MSYDANFDQIRLDQLAKKYLTQSAAEGRVFFRSDSDDNRLDHARWQLEDADHDALKDSGFKMDLMELLDTLLVYRAEHSKPNAGQGVVQILGNRLAIEWLPESKFSALCDE</sequence>
<reference evidence="1 2" key="1">
    <citation type="submission" date="2019-07" db="EMBL/GenBank/DDBJ databases">
        <title>The pathways for chlorine oxyanion respiration interact through the shared metabolite chlorate.</title>
        <authorList>
            <person name="Barnum T.P."/>
            <person name="Cheng Y."/>
            <person name="Hill K.A."/>
            <person name="Lucas L.N."/>
            <person name="Carlson H.K."/>
            <person name="Coates J.D."/>
        </authorList>
    </citation>
    <scope>NUCLEOTIDE SEQUENCE [LARGE SCALE GENOMIC DNA]</scope>
    <source>
        <strain evidence="1">UCB</strain>
    </source>
</reference>
<comment type="caution">
    <text evidence="1">The sequence shown here is derived from an EMBL/GenBank/DDBJ whole genome shotgun (WGS) entry which is preliminary data.</text>
</comment>
<gene>
    <name evidence="1" type="ORF">FHK81_16350</name>
</gene>
<proteinExistence type="predicted"/>
<dbReference type="RefSeq" id="WP_273135095.1">
    <property type="nucleotide sequence ID" value="NZ_VMRX01000054.1"/>
</dbReference>
<dbReference type="AlphaFoldDB" id="A0A558B2J2"/>
<protein>
    <submittedName>
        <fullName evidence="1">Uncharacterized protein</fullName>
    </submittedName>
</protein>